<evidence type="ECO:0000256" key="10">
    <source>
        <dbReference type="SAM" id="Coils"/>
    </source>
</evidence>
<keyword evidence="10" id="KW-0175">Coiled coil</keyword>
<feature type="coiled-coil region" evidence="10">
    <location>
        <begin position="268"/>
        <end position="302"/>
    </location>
</feature>
<evidence type="ECO:0000259" key="12">
    <source>
        <dbReference type="PROSITE" id="PS50111"/>
    </source>
</evidence>
<keyword evidence="4 11" id="KW-0812">Transmembrane</keyword>
<dbReference type="Gene3D" id="1.10.287.950">
    <property type="entry name" value="Methyl-accepting chemotaxis protein"/>
    <property type="match status" value="1"/>
</dbReference>
<feature type="transmembrane region" description="Helical" evidence="11">
    <location>
        <begin position="7"/>
        <end position="26"/>
    </location>
</feature>
<dbReference type="SUPFAM" id="SSF58104">
    <property type="entry name" value="Methyl-accepting chemotaxis protein (MCP) signaling domain"/>
    <property type="match status" value="1"/>
</dbReference>
<comment type="subcellular location">
    <subcellularLocation>
        <location evidence="1">Cell membrane</location>
    </subcellularLocation>
</comment>
<gene>
    <name evidence="13" type="ORF">SAMN05421672_11084</name>
</gene>
<evidence type="ECO:0000313" key="14">
    <source>
        <dbReference type="Proteomes" id="UP000186079"/>
    </source>
</evidence>
<dbReference type="RefSeq" id="WP_052199683.1">
    <property type="nucleotide sequence ID" value="NZ_FMUP01000008.1"/>
</dbReference>
<evidence type="ECO:0000256" key="7">
    <source>
        <dbReference type="ARBA" id="ARBA00023224"/>
    </source>
</evidence>
<dbReference type="AlphaFoldDB" id="A0A1N6VS03"/>
<dbReference type="Proteomes" id="UP000186079">
    <property type="component" value="Unassembled WGS sequence"/>
</dbReference>
<dbReference type="GO" id="GO:0007165">
    <property type="term" value="P:signal transduction"/>
    <property type="evidence" value="ECO:0007669"/>
    <property type="project" value="UniProtKB-KW"/>
</dbReference>
<keyword evidence="7 9" id="KW-0807">Transducer</keyword>
<keyword evidence="6 11" id="KW-0472">Membrane</keyword>
<dbReference type="EMBL" id="FTMC01000010">
    <property type="protein sequence ID" value="SIQ80548.1"/>
    <property type="molecule type" value="Genomic_DNA"/>
</dbReference>
<evidence type="ECO:0000256" key="3">
    <source>
        <dbReference type="ARBA" id="ARBA00022481"/>
    </source>
</evidence>
<dbReference type="PROSITE" id="PS50111">
    <property type="entry name" value="CHEMOTAXIS_TRANSDUC_2"/>
    <property type="match status" value="1"/>
</dbReference>
<evidence type="ECO:0000313" key="13">
    <source>
        <dbReference type="EMBL" id="SIQ80548.1"/>
    </source>
</evidence>
<name>A0A1N6VS03_9PSED</name>
<dbReference type="GO" id="GO:0004888">
    <property type="term" value="F:transmembrane signaling receptor activity"/>
    <property type="evidence" value="ECO:0007669"/>
    <property type="project" value="InterPro"/>
</dbReference>
<evidence type="ECO:0000256" key="5">
    <source>
        <dbReference type="ARBA" id="ARBA00022989"/>
    </source>
</evidence>
<evidence type="ECO:0000256" key="11">
    <source>
        <dbReference type="SAM" id="Phobius"/>
    </source>
</evidence>
<dbReference type="SMART" id="SM00283">
    <property type="entry name" value="MA"/>
    <property type="match status" value="1"/>
</dbReference>
<protein>
    <submittedName>
        <fullName evidence="13">Methyl-accepting chemotaxis protein</fullName>
    </submittedName>
</protein>
<evidence type="ECO:0000256" key="8">
    <source>
        <dbReference type="ARBA" id="ARBA00029447"/>
    </source>
</evidence>
<dbReference type="OrthoDB" id="3288815at2"/>
<evidence type="ECO:0000256" key="2">
    <source>
        <dbReference type="ARBA" id="ARBA00022475"/>
    </source>
</evidence>
<dbReference type="InterPro" id="IPR004089">
    <property type="entry name" value="MCPsignal_dom"/>
</dbReference>
<evidence type="ECO:0000256" key="1">
    <source>
        <dbReference type="ARBA" id="ARBA00004236"/>
    </source>
</evidence>
<evidence type="ECO:0000256" key="9">
    <source>
        <dbReference type="PROSITE-ProRule" id="PRU00284"/>
    </source>
</evidence>
<feature type="domain" description="Methyl-accepting transducer" evidence="12">
    <location>
        <begin position="130"/>
        <end position="304"/>
    </location>
</feature>
<dbReference type="PRINTS" id="PR00260">
    <property type="entry name" value="CHEMTRNSDUCR"/>
</dbReference>
<keyword evidence="5 11" id="KW-1133">Transmembrane helix</keyword>
<organism evidence="13 14">
    <name type="scientific">Pseudomonas flexibilis</name>
    <dbReference type="NCBI Taxonomy" id="706570"/>
    <lineage>
        <taxon>Bacteria</taxon>
        <taxon>Pseudomonadati</taxon>
        <taxon>Pseudomonadota</taxon>
        <taxon>Gammaproteobacteria</taxon>
        <taxon>Pseudomonadales</taxon>
        <taxon>Pseudomonadaceae</taxon>
        <taxon>Pseudomonas</taxon>
    </lineage>
</organism>
<keyword evidence="2" id="KW-1003">Cell membrane</keyword>
<dbReference type="PANTHER" id="PTHR32089">
    <property type="entry name" value="METHYL-ACCEPTING CHEMOTAXIS PROTEIN MCPB"/>
    <property type="match status" value="1"/>
</dbReference>
<dbReference type="Pfam" id="PF00015">
    <property type="entry name" value="MCPsignal"/>
    <property type="match status" value="1"/>
</dbReference>
<dbReference type="GO" id="GO:0005886">
    <property type="term" value="C:plasma membrane"/>
    <property type="evidence" value="ECO:0007669"/>
    <property type="project" value="UniProtKB-SubCell"/>
</dbReference>
<evidence type="ECO:0000256" key="6">
    <source>
        <dbReference type="ARBA" id="ARBA00023136"/>
    </source>
</evidence>
<evidence type="ECO:0000256" key="4">
    <source>
        <dbReference type="ARBA" id="ARBA00022692"/>
    </source>
</evidence>
<keyword evidence="3" id="KW-0488">Methylation</keyword>
<sequence>MPPRNSSVVALAALAVLNLLICTWLASVWWQGLLWAAALAGLLLWVGRSPAGVREESQPAADLPDPEQTERLQRLQALTGSVVPMWNRHLGLARQQMGDAIGNLGSGFSGLNQRLLAGDQMAGGELGNRAIAAIDQAEQGLQSLVEALRQTQQYRASLVSEILGIAGHTNQLRRMAEQVGEIADQTNLLALNAAIEAARAGDAGRGFSVVADEVRKLSNQSGEAGKQIRETVKTVTDAIHKAETLSQSFAEREQALVSDSSQLAEQIVAQFADTSRALQDSLQQLRDERGQIEHDLAQLIVNLQFQDRVDQIISHVTADMERLQACARDLAECDLAGLGVEQWLKRLAGTYTTLEQQALHDGRRNSAAAASSSVTFF</sequence>
<accession>A0A1N6VS03</accession>
<dbReference type="InterPro" id="IPR004090">
    <property type="entry name" value="Chemotax_Me-accpt_rcpt"/>
</dbReference>
<reference evidence="13 14" key="1">
    <citation type="submission" date="2017-01" db="EMBL/GenBank/DDBJ databases">
        <authorList>
            <person name="Mah S.A."/>
            <person name="Swanson W.J."/>
            <person name="Moy G.W."/>
            <person name="Vacquier V.D."/>
        </authorList>
    </citation>
    <scope>NUCLEOTIDE SEQUENCE [LARGE SCALE GENOMIC DNA]</scope>
    <source>
        <strain evidence="13 14">ATCC 29606</strain>
    </source>
</reference>
<proteinExistence type="inferred from homology"/>
<dbReference type="PANTHER" id="PTHR32089:SF112">
    <property type="entry name" value="LYSOZYME-LIKE PROTEIN-RELATED"/>
    <property type="match status" value="1"/>
</dbReference>
<comment type="similarity">
    <text evidence="8">Belongs to the methyl-accepting chemotaxis (MCP) protein family.</text>
</comment>
<dbReference type="GO" id="GO:0006935">
    <property type="term" value="P:chemotaxis"/>
    <property type="evidence" value="ECO:0007669"/>
    <property type="project" value="InterPro"/>
</dbReference>